<proteinExistence type="predicted"/>
<dbReference type="Proteomes" id="UP000821845">
    <property type="component" value="Chromosome 7"/>
</dbReference>
<organism evidence="1 2">
    <name type="scientific">Hyalomma asiaticum</name>
    <name type="common">Tick</name>
    <dbReference type="NCBI Taxonomy" id="266040"/>
    <lineage>
        <taxon>Eukaryota</taxon>
        <taxon>Metazoa</taxon>
        <taxon>Ecdysozoa</taxon>
        <taxon>Arthropoda</taxon>
        <taxon>Chelicerata</taxon>
        <taxon>Arachnida</taxon>
        <taxon>Acari</taxon>
        <taxon>Parasitiformes</taxon>
        <taxon>Ixodida</taxon>
        <taxon>Ixodoidea</taxon>
        <taxon>Ixodidae</taxon>
        <taxon>Hyalomminae</taxon>
        <taxon>Hyalomma</taxon>
    </lineage>
</organism>
<accession>A0ACB7RVA9</accession>
<keyword evidence="2" id="KW-1185">Reference proteome</keyword>
<dbReference type="EMBL" id="CM023487">
    <property type="protein sequence ID" value="KAH6926325.1"/>
    <property type="molecule type" value="Genomic_DNA"/>
</dbReference>
<gene>
    <name evidence="1" type="ORF">HPB50_017075</name>
</gene>
<comment type="caution">
    <text evidence="1">The sequence shown here is derived from an EMBL/GenBank/DDBJ whole genome shotgun (WGS) entry which is preliminary data.</text>
</comment>
<protein>
    <submittedName>
        <fullName evidence="1">Uncharacterized protein</fullName>
    </submittedName>
</protein>
<evidence type="ECO:0000313" key="2">
    <source>
        <dbReference type="Proteomes" id="UP000821845"/>
    </source>
</evidence>
<name>A0ACB7RVA9_HYAAI</name>
<reference evidence="1" key="1">
    <citation type="submission" date="2020-05" db="EMBL/GenBank/DDBJ databases">
        <title>Large-scale comparative analyses of tick genomes elucidate their genetic diversity and vector capacities.</title>
        <authorList>
            <person name="Jia N."/>
            <person name="Wang J."/>
            <person name="Shi W."/>
            <person name="Du L."/>
            <person name="Sun Y."/>
            <person name="Zhan W."/>
            <person name="Jiang J."/>
            <person name="Wang Q."/>
            <person name="Zhang B."/>
            <person name="Ji P."/>
            <person name="Sakyi L.B."/>
            <person name="Cui X."/>
            <person name="Yuan T."/>
            <person name="Jiang B."/>
            <person name="Yang W."/>
            <person name="Lam T.T.-Y."/>
            <person name="Chang Q."/>
            <person name="Ding S."/>
            <person name="Wang X."/>
            <person name="Zhu J."/>
            <person name="Ruan X."/>
            <person name="Zhao L."/>
            <person name="Wei J."/>
            <person name="Que T."/>
            <person name="Du C."/>
            <person name="Cheng J."/>
            <person name="Dai P."/>
            <person name="Han X."/>
            <person name="Huang E."/>
            <person name="Gao Y."/>
            <person name="Liu J."/>
            <person name="Shao H."/>
            <person name="Ye R."/>
            <person name="Li L."/>
            <person name="Wei W."/>
            <person name="Wang X."/>
            <person name="Wang C."/>
            <person name="Yang T."/>
            <person name="Huo Q."/>
            <person name="Li W."/>
            <person name="Guo W."/>
            <person name="Chen H."/>
            <person name="Zhou L."/>
            <person name="Ni X."/>
            <person name="Tian J."/>
            <person name="Zhou Y."/>
            <person name="Sheng Y."/>
            <person name="Liu T."/>
            <person name="Pan Y."/>
            <person name="Xia L."/>
            <person name="Li J."/>
            <person name="Zhao F."/>
            <person name="Cao W."/>
        </authorList>
    </citation>
    <scope>NUCLEOTIDE SEQUENCE</scope>
    <source>
        <strain evidence="1">Hyas-2018</strain>
    </source>
</reference>
<evidence type="ECO:0000313" key="1">
    <source>
        <dbReference type="EMBL" id="KAH6926325.1"/>
    </source>
</evidence>
<sequence length="147" mass="16761">MMIALEYYFVLARTQRATRKKPLTGSEIDELLDLPLSEDQVNALLDEDVPPGSEDDCLESEEKKSTYDGFDRLQKVRPMIEKLNVTFSSLAAPEVCQVVDGQMISFEGRQPLKVYMAKEPKKWGYKVWVRAGQSGYVHEIEFHGDSL</sequence>